<dbReference type="InterPro" id="IPR001356">
    <property type="entry name" value="HD"/>
</dbReference>
<dbReference type="PROSITE" id="PS50071">
    <property type="entry name" value="HOMEOBOX_2"/>
    <property type="match status" value="1"/>
</dbReference>
<dbReference type="AlphaFoldDB" id="A0A2I4KAN8"/>
<evidence type="ECO:0000256" key="10">
    <source>
        <dbReference type="RuleBase" id="RU000682"/>
    </source>
</evidence>
<dbReference type="PANTHER" id="PTHR47288:SF1">
    <property type="entry name" value="WUSCHEL-RELATED HOMEOBOX 9"/>
    <property type="match status" value="1"/>
</dbReference>
<feature type="region of interest" description="Disordered" evidence="11">
    <location>
        <begin position="113"/>
        <end position="136"/>
    </location>
</feature>
<evidence type="ECO:0000256" key="9">
    <source>
        <dbReference type="PROSITE-ProRule" id="PRU00108"/>
    </source>
</evidence>
<dbReference type="PANTHER" id="PTHR47288">
    <property type="entry name" value="WUSCHEL-RELATED HOMEOBOX 9"/>
    <property type="match status" value="1"/>
</dbReference>
<dbReference type="GO" id="GO:0050793">
    <property type="term" value="P:regulation of developmental process"/>
    <property type="evidence" value="ECO:0007669"/>
    <property type="project" value="InterPro"/>
</dbReference>
<feature type="compositionally biased region" description="Polar residues" evidence="11">
    <location>
        <begin position="122"/>
        <end position="134"/>
    </location>
</feature>
<dbReference type="SUPFAM" id="SSF46689">
    <property type="entry name" value="Homeodomain-like"/>
    <property type="match status" value="1"/>
</dbReference>
<feature type="domain" description="Homeobox" evidence="12">
    <location>
        <begin position="50"/>
        <end position="115"/>
    </location>
</feature>
<proteinExistence type="evidence at transcript level"/>
<dbReference type="GO" id="GO:0003700">
    <property type="term" value="F:DNA-binding transcription factor activity"/>
    <property type="evidence" value="ECO:0007669"/>
    <property type="project" value="InterPro"/>
</dbReference>
<evidence type="ECO:0000256" key="2">
    <source>
        <dbReference type="ARBA" id="ARBA00022473"/>
    </source>
</evidence>
<comment type="subcellular location">
    <subcellularLocation>
        <location evidence="1 9 10">Nucleus</location>
    </subcellularLocation>
</comment>
<dbReference type="GO" id="GO:0005634">
    <property type="term" value="C:nucleus"/>
    <property type="evidence" value="ECO:0007669"/>
    <property type="project" value="UniProtKB-SubCell"/>
</dbReference>
<comment type="similarity">
    <text evidence="8">Belongs to the WUS homeobox family.</text>
</comment>
<keyword evidence="7 9" id="KW-0539">Nucleus</keyword>
<evidence type="ECO:0000256" key="4">
    <source>
        <dbReference type="ARBA" id="ARBA00023125"/>
    </source>
</evidence>
<dbReference type="Gene3D" id="1.10.10.60">
    <property type="entry name" value="Homeodomain-like"/>
    <property type="match status" value="1"/>
</dbReference>
<evidence type="ECO:0000259" key="12">
    <source>
        <dbReference type="PROSITE" id="PS50071"/>
    </source>
</evidence>
<evidence type="ECO:0000256" key="3">
    <source>
        <dbReference type="ARBA" id="ARBA00023015"/>
    </source>
</evidence>
<accession>A0A2I4KAN8</accession>
<feature type="compositionally biased region" description="Polar residues" evidence="11">
    <location>
        <begin position="15"/>
        <end position="40"/>
    </location>
</feature>
<keyword evidence="6" id="KW-0804">Transcription</keyword>
<sequence>MNPNIPWPSMFKANPSISRSQWGEASNPSAISGQRQSCEGISSENEETSQQESKPRWNPKPEQIRVLQSIFNSGVTNPTPEEIKRIRAQLQEFGEIRDASVFYWFRNKKARTKQRQRHLHSGETSKSGSENGTGEESMYGRSITIVINNVPGQVPVGPINVKAMFGENAVLLHSTGQPILQNEWGFTMECLQDGAMYYLV</sequence>
<feature type="region of interest" description="Disordered" evidence="11">
    <location>
        <begin position="1"/>
        <end position="61"/>
    </location>
</feature>
<dbReference type="InterPro" id="IPR009057">
    <property type="entry name" value="Homeodomain-like_sf"/>
</dbReference>
<keyword evidence="5 9" id="KW-0371">Homeobox</keyword>
<dbReference type="SMART" id="SM00389">
    <property type="entry name" value="HOX"/>
    <property type="match status" value="1"/>
</dbReference>
<reference evidence="13" key="1">
    <citation type="submission" date="2016-03" db="EMBL/GenBank/DDBJ databases">
        <title>Identification and analysis of the WUSCHEL-RELATED HOMEOBOX gene family in Pinus pinaster.</title>
        <authorList>
            <person name="Alvarez J.M."/>
            <person name="Canas R.A."/>
            <person name="Bueno N."/>
            <person name="Canovas F.M."/>
            <person name="Ordas R.J."/>
        </authorList>
    </citation>
    <scope>NUCLEOTIDE SEQUENCE</scope>
</reference>
<evidence type="ECO:0000313" key="13">
    <source>
        <dbReference type="EMBL" id="ANC94879.1"/>
    </source>
</evidence>
<evidence type="ECO:0000256" key="11">
    <source>
        <dbReference type="SAM" id="MobiDB-lite"/>
    </source>
</evidence>
<feature type="DNA-binding region" description="Homeobox" evidence="9">
    <location>
        <begin position="52"/>
        <end position="116"/>
    </location>
</feature>
<protein>
    <submittedName>
        <fullName evidence="13">WUSCHEL homeobox protein</fullName>
    </submittedName>
</protein>
<gene>
    <name evidence="13" type="primary">WOXC</name>
</gene>
<dbReference type="InterPro" id="IPR044557">
    <property type="entry name" value="WOX8/9-like"/>
</dbReference>
<evidence type="ECO:0000256" key="6">
    <source>
        <dbReference type="ARBA" id="ARBA00023163"/>
    </source>
</evidence>
<name>A0A2I4KAN8_PINPS</name>
<keyword evidence="2" id="KW-0217">Developmental protein</keyword>
<evidence type="ECO:0000256" key="8">
    <source>
        <dbReference type="ARBA" id="ARBA00024040"/>
    </source>
</evidence>
<keyword evidence="3" id="KW-0805">Transcription regulation</keyword>
<organism evidence="13">
    <name type="scientific">Pinus pinaster</name>
    <name type="common">Maritime pine</name>
    <dbReference type="NCBI Taxonomy" id="71647"/>
    <lineage>
        <taxon>Eukaryota</taxon>
        <taxon>Viridiplantae</taxon>
        <taxon>Streptophyta</taxon>
        <taxon>Embryophyta</taxon>
        <taxon>Tracheophyta</taxon>
        <taxon>Spermatophyta</taxon>
        <taxon>Pinopsida</taxon>
        <taxon>Pinidae</taxon>
        <taxon>Conifers I</taxon>
        <taxon>Pinales</taxon>
        <taxon>Pinaceae</taxon>
        <taxon>Pinus</taxon>
        <taxon>Pinus subgen. Pinus</taxon>
    </lineage>
</organism>
<evidence type="ECO:0000256" key="5">
    <source>
        <dbReference type="ARBA" id="ARBA00023155"/>
    </source>
</evidence>
<dbReference type="GO" id="GO:0003677">
    <property type="term" value="F:DNA binding"/>
    <property type="evidence" value="ECO:0007669"/>
    <property type="project" value="UniProtKB-UniRule"/>
</dbReference>
<evidence type="ECO:0000256" key="1">
    <source>
        <dbReference type="ARBA" id="ARBA00004123"/>
    </source>
</evidence>
<evidence type="ECO:0000256" key="7">
    <source>
        <dbReference type="ARBA" id="ARBA00023242"/>
    </source>
</evidence>
<keyword evidence="4 9" id="KW-0238">DNA-binding</keyword>
<dbReference type="Pfam" id="PF00046">
    <property type="entry name" value="Homeodomain"/>
    <property type="match status" value="1"/>
</dbReference>
<dbReference type="EMBL" id="KU962998">
    <property type="protein sequence ID" value="ANC94879.1"/>
    <property type="molecule type" value="mRNA"/>
</dbReference>